<dbReference type="AlphaFoldDB" id="A0A0A9A260"/>
<proteinExistence type="predicted"/>
<name>A0A0A9A260_ARUDO</name>
<evidence type="ECO:0000313" key="1">
    <source>
        <dbReference type="EMBL" id="JAD45749.1"/>
    </source>
</evidence>
<protein>
    <submittedName>
        <fullName evidence="1">Uncharacterized protein</fullName>
    </submittedName>
</protein>
<reference evidence="1" key="2">
    <citation type="journal article" date="2015" name="Data Brief">
        <title>Shoot transcriptome of the giant reed, Arundo donax.</title>
        <authorList>
            <person name="Barrero R.A."/>
            <person name="Guerrero F.D."/>
            <person name="Moolhuijzen P."/>
            <person name="Goolsby J.A."/>
            <person name="Tidwell J."/>
            <person name="Bellgard S.E."/>
            <person name="Bellgard M.I."/>
        </authorList>
    </citation>
    <scope>NUCLEOTIDE SEQUENCE</scope>
    <source>
        <tissue evidence="1">Shoot tissue taken approximately 20 cm above the soil surface</tissue>
    </source>
</reference>
<accession>A0A0A9A260</accession>
<dbReference type="EMBL" id="GBRH01252146">
    <property type="protein sequence ID" value="JAD45749.1"/>
    <property type="molecule type" value="Transcribed_RNA"/>
</dbReference>
<organism evidence="1">
    <name type="scientific">Arundo donax</name>
    <name type="common">Giant reed</name>
    <name type="synonym">Donax arundinaceus</name>
    <dbReference type="NCBI Taxonomy" id="35708"/>
    <lineage>
        <taxon>Eukaryota</taxon>
        <taxon>Viridiplantae</taxon>
        <taxon>Streptophyta</taxon>
        <taxon>Embryophyta</taxon>
        <taxon>Tracheophyta</taxon>
        <taxon>Spermatophyta</taxon>
        <taxon>Magnoliopsida</taxon>
        <taxon>Liliopsida</taxon>
        <taxon>Poales</taxon>
        <taxon>Poaceae</taxon>
        <taxon>PACMAD clade</taxon>
        <taxon>Arundinoideae</taxon>
        <taxon>Arundineae</taxon>
        <taxon>Arundo</taxon>
    </lineage>
</organism>
<reference evidence="1" key="1">
    <citation type="submission" date="2014-09" db="EMBL/GenBank/DDBJ databases">
        <authorList>
            <person name="Magalhaes I.L.F."/>
            <person name="Oliveira U."/>
            <person name="Santos F.R."/>
            <person name="Vidigal T.H.D.A."/>
            <person name="Brescovit A.D."/>
            <person name="Santos A.J."/>
        </authorList>
    </citation>
    <scope>NUCLEOTIDE SEQUENCE</scope>
    <source>
        <tissue evidence="1">Shoot tissue taken approximately 20 cm above the soil surface</tissue>
    </source>
</reference>
<sequence length="25" mass="2759">MHECLHAASEDLCCTMHAMVSLRLG</sequence>